<evidence type="ECO:0000313" key="2">
    <source>
        <dbReference type="EMBL" id="KAF2432042.1"/>
    </source>
</evidence>
<dbReference type="PANTHER" id="PTHR43792:SF1">
    <property type="entry name" value="N-ACETYLTRANSFERASE DOMAIN-CONTAINING PROTEIN"/>
    <property type="match status" value="1"/>
</dbReference>
<feature type="domain" description="N-acetyltransferase" evidence="1">
    <location>
        <begin position="27"/>
        <end position="189"/>
    </location>
</feature>
<organism evidence="2 3">
    <name type="scientific">Tothia fuscella</name>
    <dbReference type="NCBI Taxonomy" id="1048955"/>
    <lineage>
        <taxon>Eukaryota</taxon>
        <taxon>Fungi</taxon>
        <taxon>Dikarya</taxon>
        <taxon>Ascomycota</taxon>
        <taxon>Pezizomycotina</taxon>
        <taxon>Dothideomycetes</taxon>
        <taxon>Pleosporomycetidae</taxon>
        <taxon>Venturiales</taxon>
        <taxon>Cylindrosympodiaceae</taxon>
        <taxon>Tothia</taxon>
    </lineage>
</organism>
<dbReference type="AlphaFoldDB" id="A0A9P4NUP5"/>
<keyword evidence="3" id="KW-1185">Reference proteome</keyword>
<evidence type="ECO:0000259" key="1">
    <source>
        <dbReference type="Pfam" id="PF13302"/>
    </source>
</evidence>
<dbReference type="Gene3D" id="3.40.630.30">
    <property type="match status" value="1"/>
</dbReference>
<evidence type="ECO:0000313" key="3">
    <source>
        <dbReference type="Proteomes" id="UP000800235"/>
    </source>
</evidence>
<protein>
    <submittedName>
        <fullName evidence="2">GNAT family acetyltransferas-like protein</fullName>
    </submittedName>
</protein>
<gene>
    <name evidence="2" type="ORF">EJ08DRAFT_648427</name>
</gene>
<proteinExistence type="predicted"/>
<dbReference type="Pfam" id="PF13302">
    <property type="entry name" value="Acetyltransf_3"/>
    <property type="match status" value="1"/>
</dbReference>
<accession>A0A9P4NUP5</accession>
<dbReference type="InterPro" id="IPR016181">
    <property type="entry name" value="Acyl_CoA_acyltransferase"/>
</dbReference>
<comment type="caution">
    <text evidence="2">The sequence shown here is derived from an EMBL/GenBank/DDBJ whole genome shotgun (WGS) entry which is preliminary data.</text>
</comment>
<dbReference type="GO" id="GO:0016747">
    <property type="term" value="F:acyltransferase activity, transferring groups other than amino-acyl groups"/>
    <property type="evidence" value="ECO:0007669"/>
    <property type="project" value="InterPro"/>
</dbReference>
<dbReference type="Proteomes" id="UP000800235">
    <property type="component" value="Unassembled WGS sequence"/>
</dbReference>
<dbReference type="PANTHER" id="PTHR43792">
    <property type="entry name" value="GNAT FAMILY, PUTATIVE (AFU_ORTHOLOGUE AFUA_3G00765)-RELATED-RELATED"/>
    <property type="match status" value="1"/>
</dbReference>
<dbReference type="InterPro" id="IPR051531">
    <property type="entry name" value="N-acetyltransferase"/>
</dbReference>
<dbReference type="SUPFAM" id="SSF55729">
    <property type="entry name" value="Acyl-CoA N-acyltransferases (Nat)"/>
    <property type="match status" value="1"/>
</dbReference>
<sequence length="223" mass="25509">MDPVISTSRLKLTLMTKAEKGSQEFQWLHALRSDEQATKWSIFGRSKSTEDTEEVMKNAFATAKGEEGQYRVVYAVHELLQPLETKEQSEQPTQLIGLITLKEVDANNVALPEHLTLPNAHLSTTLMLELGYMFLPMGWGKGYATESLRAVFEACKRAKSFWAPYEKLYFRAIVNEGNPASLRVMQKVDVQKKGIYEWTGKIWLAGGWRYEDNLHIFGKYLLE</sequence>
<name>A0A9P4NUP5_9PEZI</name>
<dbReference type="InterPro" id="IPR000182">
    <property type="entry name" value="GNAT_dom"/>
</dbReference>
<reference evidence="2" key="1">
    <citation type="journal article" date="2020" name="Stud. Mycol.">
        <title>101 Dothideomycetes genomes: a test case for predicting lifestyles and emergence of pathogens.</title>
        <authorList>
            <person name="Haridas S."/>
            <person name="Albert R."/>
            <person name="Binder M."/>
            <person name="Bloem J."/>
            <person name="Labutti K."/>
            <person name="Salamov A."/>
            <person name="Andreopoulos B."/>
            <person name="Baker S."/>
            <person name="Barry K."/>
            <person name="Bills G."/>
            <person name="Bluhm B."/>
            <person name="Cannon C."/>
            <person name="Castanera R."/>
            <person name="Culley D."/>
            <person name="Daum C."/>
            <person name="Ezra D."/>
            <person name="Gonzalez J."/>
            <person name="Henrissat B."/>
            <person name="Kuo A."/>
            <person name="Liang C."/>
            <person name="Lipzen A."/>
            <person name="Lutzoni F."/>
            <person name="Magnuson J."/>
            <person name="Mondo S."/>
            <person name="Nolan M."/>
            <person name="Ohm R."/>
            <person name="Pangilinan J."/>
            <person name="Park H.-J."/>
            <person name="Ramirez L."/>
            <person name="Alfaro M."/>
            <person name="Sun H."/>
            <person name="Tritt A."/>
            <person name="Yoshinaga Y."/>
            <person name="Zwiers L.-H."/>
            <person name="Turgeon B."/>
            <person name="Goodwin S."/>
            <person name="Spatafora J."/>
            <person name="Crous P."/>
            <person name="Grigoriev I."/>
        </authorList>
    </citation>
    <scope>NUCLEOTIDE SEQUENCE</scope>
    <source>
        <strain evidence="2">CBS 130266</strain>
    </source>
</reference>
<dbReference type="OrthoDB" id="4072826at2759"/>
<dbReference type="EMBL" id="MU007028">
    <property type="protein sequence ID" value="KAF2432042.1"/>
    <property type="molecule type" value="Genomic_DNA"/>
</dbReference>